<evidence type="ECO:0000313" key="4">
    <source>
        <dbReference type="EMBL" id="CDW83212.1"/>
    </source>
</evidence>
<feature type="region of interest" description="Disordered" evidence="2">
    <location>
        <begin position="203"/>
        <end position="229"/>
    </location>
</feature>
<dbReference type="Pfam" id="PF00226">
    <property type="entry name" value="DnaJ"/>
    <property type="match status" value="1"/>
</dbReference>
<name>A0A078APH3_STYLE</name>
<feature type="compositionally biased region" description="Low complexity" evidence="2">
    <location>
        <begin position="75"/>
        <end position="95"/>
    </location>
</feature>
<dbReference type="PRINTS" id="PR00625">
    <property type="entry name" value="JDOMAIN"/>
</dbReference>
<feature type="compositionally biased region" description="Polar residues" evidence="2">
    <location>
        <begin position="213"/>
        <end position="225"/>
    </location>
</feature>
<accession>A0A078APH3</accession>
<dbReference type="EMBL" id="CCKQ01011643">
    <property type="protein sequence ID" value="CDW83212.1"/>
    <property type="molecule type" value="Genomic_DNA"/>
</dbReference>
<feature type="compositionally biased region" description="Basic and acidic residues" evidence="2">
    <location>
        <begin position="134"/>
        <end position="144"/>
    </location>
</feature>
<feature type="compositionally biased region" description="Low complexity" evidence="2">
    <location>
        <begin position="145"/>
        <end position="163"/>
    </location>
</feature>
<dbReference type="InParanoid" id="A0A078APH3"/>
<keyword evidence="1" id="KW-0143">Chaperone</keyword>
<gene>
    <name evidence="4" type="primary">Contig16886.g17985</name>
    <name evidence="4" type="ORF">STYLEM_12254</name>
</gene>
<dbReference type="PANTHER" id="PTHR44145:SF3">
    <property type="entry name" value="DNAJ HOMOLOG SUBFAMILY A MEMBER 3, MITOCHONDRIAL"/>
    <property type="match status" value="1"/>
</dbReference>
<dbReference type="OMA" id="YGREYYE"/>
<feature type="compositionally biased region" description="Gly residues" evidence="2">
    <location>
        <begin position="96"/>
        <end position="114"/>
    </location>
</feature>
<feature type="compositionally biased region" description="Basic and acidic residues" evidence="2">
    <location>
        <begin position="203"/>
        <end position="212"/>
    </location>
</feature>
<feature type="compositionally biased region" description="Low complexity" evidence="2">
    <location>
        <begin position="115"/>
        <end position="131"/>
    </location>
</feature>
<dbReference type="Proteomes" id="UP000039865">
    <property type="component" value="Unassembled WGS sequence"/>
</dbReference>
<dbReference type="CDD" id="cd06257">
    <property type="entry name" value="DnaJ"/>
    <property type="match status" value="1"/>
</dbReference>
<dbReference type="PANTHER" id="PTHR44145">
    <property type="entry name" value="DNAJ HOMOLOG SUBFAMILY A MEMBER 3, MITOCHONDRIAL"/>
    <property type="match status" value="1"/>
</dbReference>
<sequence length="347" mass="41093">MQPPDFDPNIDYYKALGIPKSASEKDIKVQYYKLAQQYHPDKNGGKTTEKFKEISAAYNVIGNPGKRKEYDSMRQYSQSAQQSHSYGSGQSRTSGPQGGFGQQGGFGGFGGFSGFGQNQQSAGSFYEQQQRQRQRAEEMRKQRDSQQQQQQYDEQQQYYSQQQNGQKKSGYTYYRDKYGREYYEFKGDPKDFYEELFRKQQEAFRQQERENQTRSNFNQSSSGNHQYDDFFKQGFADQKQKEQTHQAAQKKKEQEWESYYKSPFEQWQEQQNGYYNDPKKIKQPFLAQSLSLDYMDEYQLYQMHHDPAMYARMAQNPQAAFDQRAYQQFSNNPHYVSFDGRKPNYPQ</sequence>
<dbReference type="SUPFAM" id="SSF46565">
    <property type="entry name" value="Chaperone J-domain"/>
    <property type="match status" value="1"/>
</dbReference>
<proteinExistence type="predicted"/>
<dbReference type="InterPro" id="IPR051938">
    <property type="entry name" value="Apopto_cytoskel_mod"/>
</dbReference>
<keyword evidence="5" id="KW-1185">Reference proteome</keyword>
<dbReference type="InterPro" id="IPR036869">
    <property type="entry name" value="J_dom_sf"/>
</dbReference>
<evidence type="ECO:0000256" key="1">
    <source>
        <dbReference type="ARBA" id="ARBA00023186"/>
    </source>
</evidence>
<feature type="domain" description="J" evidence="3">
    <location>
        <begin position="11"/>
        <end position="74"/>
    </location>
</feature>
<evidence type="ECO:0000256" key="2">
    <source>
        <dbReference type="SAM" id="MobiDB-lite"/>
    </source>
</evidence>
<reference evidence="4 5" key="1">
    <citation type="submission" date="2014-06" db="EMBL/GenBank/DDBJ databases">
        <authorList>
            <person name="Swart Estienne"/>
        </authorList>
    </citation>
    <scope>NUCLEOTIDE SEQUENCE [LARGE SCALE GENOMIC DNA]</scope>
    <source>
        <strain evidence="4 5">130c</strain>
    </source>
</reference>
<evidence type="ECO:0000259" key="3">
    <source>
        <dbReference type="PROSITE" id="PS50076"/>
    </source>
</evidence>
<protein>
    <submittedName>
        <fullName evidence="4">Molecular chaperone</fullName>
    </submittedName>
</protein>
<dbReference type="InterPro" id="IPR001623">
    <property type="entry name" value="DnaJ_domain"/>
</dbReference>
<dbReference type="SMART" id="SM00271">
    <property type="entry name" value="DnaJ"/>
    <property type="match status" value="1"/>
</dbReference>
<dbReference type="PROSITE" id="PS50076">
    <property type="entry name" value="DNAJ_2"/>
    <property type="match status" value="1"/>
</dbReference>
<dbReference type="AlphaFoldDB" id="A0A078APH3"/>
<organism evidence="4 5">
    <name type="scientific">Stylonychia lemnae</name>
    <name type="common">Ciliate</name>
    <dbReference type="NCBI Taxonomy" id="5949"/>
    <lineage>
        <taxon>Eukaryota</taxon>
        <taxon>Sar</taxon>
        <taxon>Alveolata</taxon>
        <taxon>Ciliophora</taxon>
        <taxon>Intramacronucleata</taxon>
        <taxon>Spirotrichea</taxon>
        <taxon>Stichotrichia</taxon>
        <taxon>Sporadotrichida</taxon>
        <taxon>Oxytrichidae</taxon>
        <taxon>Stylonychinae</taxon>
        <taxon>Stylonychia</taxon>
    </lineage>
</organism>
<dbReference type="OrthoDB" id="10250354at2759"/>
<evidence type="ECO:0000313" key="5">
    <source>
        <dbReference type="Proteomes" id="UP000039865"/>
    </source>
</evidence>
<feature type="region of interest" description="Disordered" evidence="2">
    <location>
        <begin position="62"/>
        <end position="173"/>
    </location>
</feature>
<dbReference type="Gene3D" id="1.10.287.110">
    <property type="entry name" value="DnaJ domain"/>
    <property type="match status" value="1"/>
</dbReference>